<dbReference type="AlphaFoldDB" id="A0AAX6FWW7"/>
<gene>
    <name evidence="1" type="ORF">M6B38_393890</name>
</gene>
<comment type="caution">
    <text evidence="1">The sequence shown here is derived from an EMBL/GenBank/DDBJ whole genome shotgun (WGS) entry which is preliminary data.</text>
</comment>
<protein>
    <submittedName>
        <fullName evidence="1">Chromatin structure-remodeling complex protein SYD</fullName>
    </submittedName>
</protein>
<evidence type="ECO:0000313" key="1">
    <source>
        <dbReference type="EMBL" id="KAJ6820850.1"/>
    </source>
</evidence>
<keyword evidence="2" id="KW-1185">Reference proteome</keyword>
<accession>A0AAX6FWW7</accession>
<name>A0AAX6FWW7_IRIPA</name>
<organism evidence="1 2">
    <name type="scientific">Iris pallida</name>
    <name type="common">Sweet iris</name>
    <dbReference type="NCBI Taxonomy" id="29817"/>
    <lineage>
        <taxon>Eukaryota</taxon>
        <taxon>Viridiplantae</taxon>
        <taxon>Streptophyta</taxon>
        <taxon>Embryophyta</taxon>
        <taxon>Tracheophyta</taxon>
        <taxon>Spermatophyta</taxon>
        <taxon>Magnoliopsida</taxon>
        <taxon>Liliopsida</taxon>
        <taxon>Asparagales</taxon>
        <taxon>Iridaceae</taxon>
        <taxon>Iridoideae</taxon>
        <taxon>Irideae</taxon>
        <taxon>Iris</taxon>
    </lineage>
</organism>
<sequence>MISLLPPNFFVSRSRSPLITWISITILPFSTTIHFSLSHPSSTEHDESDDGGRTTIEVDDGLTTAREALCRSDVADNDATRMAVRRG</sequence>
<reference evidence="1" key="2">
    <citation type="submission" date="2023-04" db="EMBL/GenBank/DDBJ databases">
        <authorList>
            <person name="Bruccoleri R.E."/>
            <person name="Oakeley E.J."/>
            <person name="Faust A.-M."/>
            <person name="Dessus-Babus S."/>
            <person name="Altorfer M."/>
            <person name="Burckhardt D."/>
            <person name="Oertli M."/>
            <person name="Naumann U."/>
            <person name="Petersen F."/>
            <person name="Wong J."/>
        </authorList>
    </citation>
    <scope>NUCLEOTIDE SEQUENCE</scope>
    <source>
        <strain evidence="1">GSM-AAB239-AS_SAM_17_03QT</strain>
        <tissue evidence="1">Leaf</tissue>
    </source>
</reference>
<reference evidence="1" key="1">
    <citation type="journal article" date="2023" name="GigaByte">
        <title>Genome assembly of the bearded iris, Iris pallida Lam.</title>
        <authorList>
            <person name="Bruccoleri R.E."/>
            <person name="Oakeley E.J."/>
            <person name="Faust A.M.E."/>
            <person name="Altorfer M."/>
            <person name="Dessus-Babus S."/>
            <person name="Burckhardt D."/>
            <person name="Oertli M."/>
            <person name="Naumann U."/>
            <person name="Petersen F."/>
            <person name="Wong J."/>
        </authorList>
    </citation>
    <scope>NUCLEOTIDE SEQUENCE</scope>
    <source>
        <strain evidence="1">GSM-AAB239-AS_SAM_17_03QT</strain>
    </source>
</reference>
<proteinExistence type="predicted"/>
<dbReference type="Proteomes" id="UP001140949">
    <property type="component" value="Unassembled WGS sequence"/>
</dbReference>
<evidence type="ECO:0000313" key="2">
    <source>
        <dbReference type="Proteomes" id="UP001140949"/>
    </source>
</evidence>
<dbReference type="EMBL" id="JANAVB010025197">
    <property type="protein sequence ID" value="KAJ6820850.1"/>
    <property type="molecule type" value="Genomic_DNA"/>
</dbReference>